<evidence type="ECO:0000313" key="5">
    <source>
        <dbReference type="Proteomes" id="UP000011058"/>
    </source>
</evidence>
<dbReference type="eggNOG" id="COG0438">
    <property type="taxonomic scope" value="Bacteria"/>
</dbReference>
<dbReference type="RefSeq" id="WP_015330696.1">
    <property type="nucleotide sequence ID" value="NC_020054.1"/>
</dbReference>
<dbReference type="AlphaFoldDB" id="I0K644"/>
<accession>I0K644</accession>
<dbReference type="Gene3D" id="3.40.50.2000">
    <property type="entry name" value="Glycogen Phosphorylase B"/>
    <property type="match status" value="2"/>
</dbReference>
<dbReference type="PANTHER" id="PTHR46401:SF2">
    <property type="entry name" value="GLYCOSYLTRANSFERASE WBBK-RELATED"/>
    <property type="match status" value="1"/>
</dbReference>
<feature type="domain" description="Glycosyltransferase subfamily 4-like N-terminal" evidence="3">
    <location>
        <begin position="44"/>
        <end position="154"/>
    </location>
</feature>
<evidence type="ECO:0000313" key="4">
    <source>
        <dbReference type="EMBL" id="CCG99597.1"/>
    </source>
</evidence>
<dbReference type="CDD" id="cd03809">
    <property type="entry name" value="GT4_MtfB-like"/>
    <property type="match status" value="1"/>
</dbReference>
<organism evidence="4 5">
    <name type="scientific">Fibrella aestuarina BUZ 2</name>
    <dbReference type="NCBI Taxonomy" id="1166018"/>
    <lineage>
        <taxon>Bacteria</taxon>
        <taxon>Pseudomonadati</taxon>
        <taxon>Bacteroidota</taxon>
        <taxon>Cytophagia</taxon>
        <taxon>Cytophagales</taxon>
        <taxon>Spirosomataceae</taxon>
        <taxon>Fibrella</taxon>
    </lineage>
</organism>
<keyword evidence="4" id="KW-0328">Glycosyltransferase</keyword>
<dbReference type="HOGENOM" id="CLU_009583_27_1_10"/>
<dbReference type="GO" id="GO:0016757">
    <property type="term" value="F:glycosyltransferase activity"/>
    <property type="evidence" value="ECO:0007669"/>
    <property type="project" value="UniProtKB-KW"/>
</dbReference>
<evidence type="ECO:0000256" key="1">
    <source>
        <dbReference type="ARBA" id="ARBA00022679"/>
    </source>
</evidence>
<feature type="domain" description="Glycosyl transferase family 1" evidence="2">
    <location>
        <begin position="160"/>
        <end position="310"/>
    </location>
</feature>
<dbReference type="Proteomes" id="UP000011058">
    <property type="component" value="Chromosome"/>
</dbReference>
<dbReference type="EC" id="2.4.1.-" evidence="4"/>
<sequence length="333" mass="37346">MTISILFRQKGAGFSIEGVFGLLATYLRTQHAVTVCETHVPNMVIRPGALWQNLRVARRQRADVYHISGDVHYLALALPPRRTVLTIHDCISLDRERQRGNRWRYYALWLLFYYLPMHRVARITTVSDKSRRELIRHMGPLAERVTVIPNPCNPRFQPSPNVFNETNPTLLHIENGEHKNLARLALALQGIRCKLLIIGPLTPERAAQLAALGIVYEQRVNLTDEQMVAAYKACDMLVFVSLYEGFGLPVLEANATGRVVLTSAIDPLRDVAGEAALLVDPTSVAAIRAGVQRLMTDAALRQRLITAGYQNVVRYKAETVAAHYMAVYQSVIS</sequence>
<reference evidence="4 5" key="1">
    <citation type="journal article" date="2012" name="J. Bacteriol.">
        <title>Genome Sequence of Fibrella aestuarina BUZ 2T, a Filamentous Marine Bacterium.</title>
        <authorList>
            <person name="Filippini M."/>
            <person name="Qi W."/>
            <person name="Blom J."/>
            <person name="Goesmann A."/>
            <person name="Smits T.H."/>
            <person name="Bagheri H.C."/>
        </authorList>
    </citation>
    <scope>NUCLEOTIDE SEQUENCE [LARGE SCALE GENOMIC DNA]</scope>
    <source>
        <strain evidence="5">BUZ 2T</strain>
    </source>
</reference>
<evidence type="ECO:0000259" key="3">
    <source>
        <dbReference type="Pfam" id="PF13439"/>
    </source>
</evidence>
<protein>
    <submittedName>
        <fullName evidence="4">Glycosyl transferase group 1</fullName>
        <ecNumber evidence="4">2.4.1.-</ecNumber>
    </submittedName>
</protein>
<proteinExistence type="predicted"/>
<name>I0K644_9BACT</name>
<dbReference type="STRING" id="1166018.FAES_1587"/>
<gene>
    <name evidence="4" type="ORF">FAES_1587</name>
</gene>
<dbReference type="PANTHER" id="PTHR46401">
    <property type="entry name" value="GLYCOSYLTRANSFERASE WBBK-RELATED"/>
    <property type="match status" value="1"/>
</dbReference>
<dbReference type="InterPro" id="IPR001296">
    <property type="entry name" value="Glyco_trans_1"/>
</dbReference>
<dbReference type="Pfam" id="PF00534">
    <property type="entry name" value="Glycos_transf_1"/>
    <property type="match status" value="1"/>
</dbReference>
<dbReference type="OrthoDB" id="9801609at2"/>
<dbReference type="InterPro" id="IPR028098">
    <property type="entry name" value="Glyco_trans_4-like_N"/>
</dbReference>
<dbReference type="Pfam" id="PF13439">
    <property type="entry name" value="Glyco_transf_4"/>
    <property type="match status" value="1"/>
</dbReference>
<evidence type="ECO:0000259" key="2">
    <source>
        <dbReference type="Pfam" id="PF00534"/>
    </source>
</evidence>
<dbReference type="SUPFAM" id="SSF53756">
    <property type="entry name" value="UDP-Glycosyltransferase/glycogen phosphorylase"/>
    <property type="match status" value="1"/>
</dbReference>
<dbReference type="KEGG" id="fae:FAES_1587"/>
<dbReference type="EMBL" id="HE796683">
    <property type="protein sequence ID" value="CCG99597.1"/>
    <property type="molecule type" value="Genomic_DNA"/>
</dbReference>
<keyword evidence="5" id="KW-1185">Reference proteome</keyword>
<keyword evidence="1 4" id="KW-0808">Transferase</keyword>
<dbReference type="GO" id="GO:0009103">
    <property type="term" value="P:lipopolysaccharide biosynthetic process"/>
    <property type="evidence" value="ECO:0007669"/>
    <property type="project" value="TreeGrafter"/>
</dbReference>